<feature type="compositionally biased region" description="Polar residues" evidence="1">
    <location>
        <begin position="76"/>
        <end position="85"/>
    </location>
</feature>
<feature type="compositionally biased region" description="Polar residues" evidence="1">
    <location>
        <begin position="214"/>
        <end position="225"/>
    </location>
</feature>
<accession>A0A139I971</accession>
<evidence type="ECO:0000313" key="3">
    <source>
        <dbReference type="Proteomes" id="UP000073492"/>
    </source>
</evidence>
<gene>
    <name evidence="2" type="ORF">AC579_1678</name>
</gene>
<evidence type="ECO:0000313" key="2">
    <source>
        <dbReference type="EMBL" id="KXT11274.1"/>
    </source>
</evidence>
<protein>
    <submittedName>
        <fullName evidence="2">Uncharacterized protein</fullName>
    </submittedName>
</protein>
<comment type="caution">
    <text evidence="2">The sequence shown here is derived from an EMBL/GenBank/DDBJ whole genome shotgun (WGS) entry which is preliminary data.</text>
</comment>
<reference evidence="2 3" key="1">
    <citation type="submission" date="2015-07" db="EMBL/GenBank/DDBJ databases">
        <title>Comparative genomics of the Sigatoka disease complex on banana suggests a link between parallel evolutionary changes in Pseudocercospora fijiensis and Pseudocercospora eumusae and increased virulence on the banana host.</title>
        <authorList>
            <person name="Chang T.-C."/>
            <person name="Salvucci A."/>
            <person name="Crous P.W."/>
            <person name="Stergiopoulos I."/>
        </authorList>
    </citation>
    <scope>NUCLEOTIDE SEQUENCE [LARGE SCALE GENOMIC DNA]</scope>
    <source>
        <strain evidence="2 3">CBS 116634</strain>
    </source>
</reference>
<feature type="region of interest" description="Disordered" evidence="1">
    <location>
        <begin position="199"/>
        <end position="225"/>
    </location>
</feature>
<feature type="compositionally biased region" description="Basic and acidic residues" evidence="1">
    <location>
        <begin position="53"/>
        <end position="71"/>
    </location>
</feature>
<dbReference type="Proteomes" id="UP000073492">
    <property type="component" value="Unassembled WGS sequence"/>
</dbReference>
<feature type="region of interest" description="Disordered" evidence="1">
    <location>
        <begin position="1"/>
        <end position="115"/>
    </location>
</feature>
<feature type="compositionally biased region" description="Polar residues" evidence="1">
    <location>
        <begin position="93"/>
        <end position="113"/>
    </location>
</feature>
<proteinExistence type="predicted"/>
<keyword evidence="3" id="KW-1185">Reference proteome</keyword>
<name>A0A139I971_9PEZI</name>
<sequence length="309" mass="33979">MGSAGSKVCESEKFEQHQQGFARASEAFSQKRTRSPGSDLVTGGPPQPKRSRRSDDQIEEVRKDLERRFEALRSQAGLQAAQSTEIHTRADQDASNGRRSGLEQQPSSPSSCATFGHAELADVPDEQSDDSMLWVRDSRSPSPELPAAQIDEHVGYAAFRNSGKQNIGHTLATNQQLNRSTFGIELANYALKQVTFEPGASQTGSLKPKARSDTPVNADNASPQLPNSVRVANAFDERDMVRNTERRAKSKAPGAHISGRQTALTGVWQRNASQSLAFSRSNENWSLNKNDGREVSWEPLRSQRHQPSN</sequence>
<dbReference type="OrthoDB" id="3649051at2759"/>
<organism evidence="2 3">
    <name type="scientific">Pseudocercospora musae</name>
    <dbReference type="NCBI Taxonomy" id="113226"/>
    <lineage>
        <taxon>Eukaryota</taxon>
        <taxon>Fungi</taxon>
        <taxon>Dikarya</taxon>
        <taxon>Ascomycota</taxon>
        <taxon>Pezizomycotina</taxon>
        <taxon>Dothideomycetes</taxon>
        <taxon>Dothideomycetidae</taxon>
        <taxon>Mycosphaerellales</taxon>
        <taxon>Mycosphaerellaceae</taxon>
        <taxon>Pseudocercospora</taxon>
    </lineage>
</organism>
<dbReference type="AlphaFoldDB" id="A0A139I971"/>
<evidence type="ECO:0000256" key="1">
    <source>
        <dbReference type="SAM" id="MobiDB-lite"/>
    </source>
</evidence>
<dbReference type="EMBL" id="LFZO01000210">
    <property type="protein sequence ID" value="KXT11274.1"/>
    <property type="molecule type" value="Genomic_DNA"/>
</dbReference>